<dbReference type="Proteomes" id="UP001429354">
    <property type="component" value="Unassembled WGS sequence"/>
</dbReference>
<organism evidence="2 3">
    <name type="scientific">Pseudoxanthomonas gei</name>
    <dbReference type="NCBI Taxonomy" id="1383030"/>
    <lineage>
        <taxon>Bacteria</taxon>
        <taxon>Pseudomonadati</taxon>
        <taxon>Pseudomonadota</taxon>
        <taxon>Gammaproteobacteria</taxon>
        <taxon>Lysobacterales</taxon>
        <taxon>Lysobacteraceae</taxon>
        <taxon>Pseudoxanthomonas</taxon>
    </lineage>
</organism>
<sequence>MSNTSSGTPSTAPATIASAASLPPRVRRILEVFMTQVSSDLGERINQMLVEYEQQLFKLAERARSNEKQSEQFANLHALRKSRADLLPMFLAGLEAEVAAVRQPRAPESSDAHERIEYQTLTLVEDAEMDQDIVLREIARRHDARSHTPLYLMGQRFGVLAGAPAFEPAQLPVGPQVLCRVLRAAVAAAFEIDLDSQLLLYKSFDLKVMGDYGKWIEVLNNLLAQQGVLPGLVYAPQRARSDRGSGSRRYGGEAMPADGSRPMTDWYGHSSPSAWSAFGIEDAGASHGGAAPGPAGAGGAGSGTAGHAMAHAQSPHGDADGEASSFATLQQLLSGRRASSAGGPGSNATGQHGATPAGGMAAGPATGPRGAFSAEARSGGLTVPMSTHDVLSTLRTLQAMPVSVTPGQPRRTMMDVQDTLLAQVREQHGPNATLVQQDADTFELLGLLYNEIEREVQRDAPAVELLVRLQVPVAQAALHDRQFFLRPQHPARELLNSVAESGAAWLGAGDADPQLVQKLHHAVERVVADYNGDDEIFESVNNDVQAHFRAMARKAEVTERRHVEAARGKDRLEVAKFRAAETIEQALQGHAPQKFVQALLNQAWADVLTLTQLRNGEDSEEWREQVAITERIVATTASEAGASGDEGAPPLDAELTGQIETALVQVGYHGDEASAIARRLSSADGEDETTSRTELTARLKARARLGEQAEPRKKAPVDRSPQEQEAHDYLRTLPFGTWFEFTSNQQGDLTRRRLSWYSPITDNALFVNQRGQRIGEQSMDSLARLMARGQVRVVTQNKSRLIDRAWQATVTALRNLAGGAPAAATEASA</sequence>
<feature type="compositionally biased region" description="Low complexity" evidence="1">
    <location>
        <begin position="353"/>
        <end position="371"/>
    </location>
</feature>
<reference evidence="2 3" key="1">
    <citation type="submission" date="2018-07" db="EMBL/GenBank/DDBJ databases">
        <title>Whole genome Sequencing of Pseudoxanthomonas gei KCTC 32298 (T).</title>
        <authorList>
            <person name="Kumar S."/>
            <person name="Bansal K."/>
            <person name="Kaur A."/>
            <person name="Patil P."/>
            <person name="Sharma S."/>
            <person name="Patil P.B."/>
        </authorList>
    </citation>
    <scope>NUCLEOTIDE SEQUENCE [LARGE SCALE GENOMIC DNA]</scope>
    <source>
        <strain evidence="2 3">KCTC 32298</strain>
    </source>
</reference>
<evidence type="ECO:0000313" key="2">
    <source>
        <dbReference type="EMBL" id="NDK37970.1"/>
    </source>
</evidence>
<dbReference type="InterPro" id="IPR012434">
    <property type="entry name" value="DUF1631"/>
</dbReference>
<name>A0ABX0A8Y2_9GAMM</name>
<evidence type="ECO:0000313" key="3">
    <source>
        <dbReference type="Proteomes" id="UP001429354"/>
    </source>
</evidence>
<proteinExistence type="predicted"/>
<feature type="compositionally biased region" description="Basic and acidic residues" evidence="1">
    <location>
        <begin position="704"/>
        <end position="725"/>
    </location>
</feature>
<evidence type="ECO:0000256" key="1">
    <source>
        <dbReference type="SAM" id="MobiDB-lite"/>
    </source>
</evidence>
<feature type="region of interest" description="Disordered" evidence="1">
    <location>
        <begin position="238"/>
        <end position="268"/>
    </location>
</feature>
<accession>A0ABX0A8Y2</accession>
<protein>
    <submittedName>
        <fullName evidence="2">DUF1631 domain-containing protein</fullName>
    </submittedName>
</protein>
<dbReference type="RefSeq" id="WP_162348536.1">
    <property type="nucleotide sequence ID" value="NZ_QOVG01000002.1"/>
</dbReference>
<feature type="compositionally biased region" description="Gly residues" evidence="1">
    <location>
        <begin position="286"/>
        <end position="304"/>
    </location>
</feature>
<gene>
    <name evidence="2" type="ORF">DT603_03840</name>
</gene>
<dbReference type="Pfam" id="PF07793">
    <property type="entry name" value="DUF1631"/>
    <property type="match status" value="1"/>
</dbReference>
<feature type="region of interest" description="Disordered" evidence="1">
    <location>
        <begin position="335"/>
        <end position="375"/>
    </location>
</feature>
<feature type="region of interest" description="Disordered" evidence="1">
    <location>
        <begin position="285"/>
        <end position="323"/>
    </location>
</feature>
<comment type="caution">
    <text evidence="2">The sequence shown here is derived from an EMBL/GenBank/DDBJ whole genome shotgun (WGS) entry which is preliminary data.</text>
</comment>
<keyword evidence="3" id="KW-1185">Reference proteome</keyword>
<dbReference type="EMBL" id="QOVG01000002">
    <property type="protein sequence ID" value="NDK37970.1"/>
    <property type="molecule type" value="Genomic_DNA"/>
</dbReference>
<feature type="region of interest" description="Disordered" evidence="1">
    <location>
        <begin position="703"/>
        <end position="725"/>
    </location>
</feature>